<dbReference type="Proteomes" id="UP000183090">
    <property type="component" value="Unassembled WGS sequence"/>
</dbReference>
<dbReference type="Proteomes" id="UP000034029">
    <property type="component" value="Chromosome"/>
</dbReference>
<dbReference type="InterPro" id="IPR004788">
    <property type="entry name" value="Ribose5P_isomerase_type_A"/>
</dbReference>
<reference evidence="4 6" key="3">
    <citation type="submission" date="2016-10" db="EMBL/GenBank/DDBJ databases">
        <authorList>
            <person name="Varghese N."/>
            <person name="Submissions S."/>
        </authorList>
    </citation>
    <scope>NUCLEOTIDE SEQUENCE [LARGE SCALE GENOMIC DNA]</scope>
    <source>
        <strain evidence="4 6">CGMCC 1.6501</strain>
    </source>
</reference>
<name>A0A0F7D4S1_9STAP</name>
<dbReference type="OrthoDB" id="5870696at2"/>
<dbReference type="InterPro" id="IPR037171">
    <property type="entry name" value="NagB/RpiA_transferase-like"/>
</dbReference>
<dbReference type="SUPFAM" id="SSF100950">
    <property type="entry name" value="NagB/RpiA/CoA transferase-like"/>
    <property type="match status" value="1"/>
</dbReference>
<dbReference type="Pfam" id="PF06026">
    <property type="entry name" value="Rib_5-P_isom_A"/>
    <property type="match status" value="1"/>
</dbReference>
<dbReference type="EC" id="5.3.1.6" evidence="2"/>
<keyword evidence="5" id="KW-1185">Reference proteome</keyword>
<dbReference type="EMBL" id="FOTB01000005">
    <property type="protein sequence ID" value="SFK88014.1"/>
    <property type="molecule type" value="Genomic_DNA"/>
</dbReference>
<reference evidence="3 5" key="1">
    <citation type="journal article" date="2015" name="Int. J. Syst. Evol. Microbiol.">
        <title>Complete genome sequence of Salinicoccus halodurans H3B36, isolated from the Qaidam Basin in China.</title>
        <authorList>
            <person name="Jiang K."/>
            <person name="Xue Y."/>
            <person name="Ma Y."/>
        </authorList>
    </citation>
    <scope>NUCLEOTIDE SEQUENCE [LARGE SCALE GENOMIC DNA]</scope>
    <source>
        <strain evidence="3 5">H3B36</strain>
    </source>
</reference>
<dbReference type="EMBL" id="CP011366">
    <property type="protein sequence ID" value="AKG74725.1"/>
    <property type="molecule type" value="Genomic_DNA"/>
</dbReference>
<gene>
    <name evidence="3" type="ORF">AAT16_11285</name>
    <name evidence="4" type="ORF">SAMN05216235_2190</name>
</gene>
<keyword evidence="1 4" id="KW-0413">Isomerase</keyword>
<sequence>MEKAFEYLNHYIKNDSIIGMGSGSTIERYLPVMKNYIEKNNLDVTFLSTSLKTEKALEKLGLEVIFDAESIDVAIDGADQFTSECIAVKGGGGSLLREKQVDYFSEKIILIAHMDKKVTDFNHVPIPVEINQYLYKMTRRIIEETGASTTMRTGDEGLFVTDNGNFIIDCTYGSIDDLHALQQKLLNIPGVVETGIFDKYIEEIISFNDDAFKTLKQL</sequence>
<dbReference type="KEGG" id="shv:AAT16_11285"/>
<proteinExistence type="predicted"/>
<evidence type="ECO:0000256" key="1">
    <source>
        <dbReference type="ARBA" id="ARBA00023235"/>
    </source>
</evidence>
<dbReference type="RefSeq" id="WP_046790904.1">
    <property type="nucleotide sequence ID" value="NZ_CP011366.1"/>
</dbReference>
<dbReference type="NCBIfam" id="TIGR00021">
    <property type="entry name" value="rpiA"/>
    <property type="match status" value="1"/>
</dbReference>
<reference evidence="5" key="2">
    <citation type="submission" date="2015-04" db="EMBL/GenBank/DDBJ databases">
        <title>Complete genome sequence of Salinicoccus halodurans strain H3B36, isolated from the Qaidam basin of China.</title>
        <authorList>
            <person name="Ma Y."/>
            <person name="Jiang K."/>
            <person name="Xue Y."/>
        </authorList>
    </citation>
    <scope>NUCLEOTIDE SEQUENCE [LARGE SCALE GENOMIC DNA]</scope>
    <source>
        <strain evidence="5">H3B36</strain>
    </source>
</reference>
<dbReference type="GO" id="GO:0004751">
    <property type="term" value="F:ribose-5-phosphate isomerase activity"/>
    <property type="evidence" value="ECO:0007669"/>
    <property type="project" value="UniProtKB-UniRule"/>
</dbReference>
<dbReference type="GO" id="GO:0005829">
    <property type="term" value="C:cytosol"/>
    <property type="evidence" value="ECO:0007669"/>
    <property type="project" value="TreeGrafter"/>
</dbReference>
<dbReference type="Gene3D" id="3.30.70.260">
    <property type="match status" value="1"/>
</dbReference>
<evidence type="ECO:0000313" key="3">
    <source>
        <dbReference type="EMBL" id="AKG74725.1"/>
    </source>
</evidence>
<dbReference type="Gene3D" id="3.40.50.1360">
    <property type="match status" value="1"/>
</dbReference>
<dbReference type="GO" id="GO:0006014">
    <property type="term" value="P:D-ribose metabolic process"/>
    <property type="evidence" value="ECO:0007669"/>
    <property type="project" value="TreeGrafter"/>
</dbReference>
<dbReference type="AlphaFoldDB" id="A0A0F7D4S1"/>
<accession>A0A0F7D4S1</accession>
<dbReference type="PANTHER" id="PTHR11934">
    <property type="entry name" value="RIBOSE-5-PHOSPHATE ISOMERASE"/>
    <property type="match status" value="1"/>
</dbReference>
<evidence type="ECO:0000313" key="6">
    <source>
        <dbReference type="Proteomes" id="UP000183090"/>
    </source>
</evidence>
<dbReference type="PANTHER" id="PTHR11934:SF0">
    <property type="entry name" value="RIBOSE-5-PHOSPHATE ISOMERASE"/>
    <property type="match status" value="1"/>
</dbReference>
<protein>
    <recommendedName>
        <fullName evidence="2">Ribose 5-phosphate isomerase A</fullName>
        <ecNumber evidence="2">5.3.1.6</ecNumber>
    </recommendedName>
</protein>
<organism evidence="4 6">
    <name type="scientific">Salinicoccus halodurans</name>
    <dbReference type="NCBI Taxonomy" id="407035"/>
    <lineage>
        <taxon>Bacteria</taxon>
        <taxon>Bacillati</taxon>
        <taxon>Bacillota</taxon>
        <taxon>Bacilli</taxon>
        <taxon>Bacillales</taxon>
        <taxon>Staphylococcaceae</taxon>
        <taxon>Salinicoccus</taxon>
    </lineage>
</organism>
<evidence type="ECO:0000313" key="4">
    <source>
        <dbReference type="EMBL" id="SFK88014.1"/>
    </source>
</evidence>
<dbReference type="CDD" id="cd01398">
    <property type="entry name" value="RPI_A"/>
    <property type="match status" value="1"/>
</dbReference>
<evidence type="ECO:0000256" key="2">
    <source>
        <dbReference type="NCBIfam" id="TIGR00021"/>
    </source>
</evidence>
<dbReference type="SUPFAM" id="SSF75445">
    <property type="entry name" value="D-ribose-5-phosphate isomerase (RpiA), lid domain"/>
    <property type="match status" value="1"/>
</dbReference>
<dbReference type="GO" id="GO:0009052">
    <property type="term" value="P:pentose-phosphate shunt, non-oxidative branch"/>
    <property type="evidence" value="ECO:0007669"/>
    <property type="project" value="InterPro"/>
</dbReference>
<evidence type="ECO:0000313" key="5">
    <source>
        <dbReference type="Proteomes" id="UP000034029"/>
    </source>
</evidence>